<evidence type="ECO:0000256" key="5">
    <source>
        <dbReference type="ARBA" id="ARBA00023136"/>
    </source>
</evidence>
<dbReference type="PANTHER" id="PTHR46876:SF1">
    <property type="entry name" value="LOW-DENSITY LIPOPROTEIN RECEPTOR-RELATED PROTEIN 11"/>
    <property type="match status" value="1"/>
</dbReference>
<comment type="subcellular location">
    <subcellularLocation>
        <location evidence="1">Membrane</location>
        <topology evidence="1">Single-pass type I membrane protein</topology>
    </subcellularLocation>
</comment>
<organism evidence="10 11">
    <name type="scientific">Scylla paramamosain</name>
    <name type="common">Mud crab</name>
    <dbReference type="NCBI Taxonomy" id="85552"/>
    <lineage>
        <taxon>Eukaryota</taxon>
        <taxon>Metazoa</taxon>
        <taxon>Ecdysozoa</taxon>
        <taxon>Arthropoda</taxon>
        <taxon>Crustacea</taxon>
        <taxon>Multicrustacea</taxon>
        <taxon>Malacostraca</taxon>
        <taxon>Eumalacostraca</taxon>
        <taxon>Eucarida</taxon>
        <taxon>Decapoda</taxon>
        <taxon>Pleocyemata</taxon>
        <taxon>Brachyura</taxon>
        <taxon>Eubrachyura</taxon>
        <taxon>Portunoidea</taxon>
        <taxon>Portunidae</taxon>
        <taxon>Portuninae</taxon>
        <taxon>Scylla</taxon>
    </lineage>
</organism>
<dbReference type="PANTHER" id="PTHR46876">
    <property type="entry name" value="LOW-DENSITY LIPOPROTEIN RECEPTOR-RELATED PROTEIN 11"/>
    <property type="match status" value="1"/>
</dbReference>
<keyword evidence="5" id="KW-0472">Membrane</keyword>
<dbReference type="Proteomes" id="UP001487740">
    <property type="component" value="Unassembled WGS sequence"/>
</dbReference>
<dbReference type="PROSITE" id="PS50986">
    <property type="entry name" value="MANSC"/>
    <property type="match status" value="1"/>
</dbReference>
<evidence type="ECO:0000313" key="11">
    <source>
        <dbReference type="Proteomes" id="UP001487740"/>
    </source>
</evidence>
<evidence type="ECO:0000256" key="1">
    <source>
        <dbReference type="ARBA" id="ARBA00004479"/>
    </source>
</evidence>
<evidence type="ECO:0000256" key="2">
    <source>
        <dbReference type="ARBA" id="ARBA00022692"/>
    </source>
</evidence>
<accession>A0AAW0UW59</accession>
<feature type="chain" id="PRO_5043866898" description="MANSC domain-containing protein" evidence="8">
    <location>
        <begin position="27"/>
        <end position="266"/>
    </location>
</feature>
<dbReference type="AlphaFoldDB" id="A0AAW0UW59"/>
<comment type="caution">
    <text evidence="10">The sequence shown here is derived from an EMBL/GenBank/DDBJ whole genome shotgun (WGS) entry which is preliminary data.</text>
</comment>
<dbReference type="InterPro" id="IPR011106">
    <property type="entry name" value="MANSC_N"/>
</dbReference>
<protein>
    <recommendedName>
        <fullName evidence="9">MANSC domain-containing protein</fullName>
    </recommendedName>
</protein>
<sequence length="266" mass="29421">MAAALHTPTRLLHLLSLTCLSLLVVAEFTHDRKRVGPLDMVRAEHGCLEKFDVSESTIIRTEDSRMLGAQFLNESDVGNREDCLALCCATRFCNVAVFEEKHSGSCYLFDCGKHEDLKCQFTSHSYYTSAVLRVNRHQLELGLWSEQSQHEAELANLSKGLGDAGETLNGPRSRNLPPTTPPQQPPPTATPHALTSHQPHHHHCPPPPLHHHHHDHSQAHPASKEATCARSHGVMVTTLDFEFRDQSSSLGGARGSFAEGVARLWT</sequence>
<evidence type="ECO:0000256" key="6">
    <source>
        <dbReference type="ARBA" id="ARBA00023180"/>
    </source>
</evidence>
<evidence type="ECO:0000259" key="9">
    <source>
        <dbReference type="PROSITE" id="PS50986"/>
    </source>
</evidence>
<evidence type="ECO:0000256" key="3">
    <source>
        <dbReference type="ARBA" id="ARBA00022729"/>
    </source>
</evidence>
<dbReference type="GO" id="GO:0016020">
    <property type="term" value="C:membrane"/>
    <property type="evidence" value="ECO:0007669"/>
    <property type="project" value="UniProtKB-SubCell"/>
</dbReference>
<feature type="compositionally biased region" description="Basic residues" evidence="7">
    <location>
        <begin position="198"/>
        <end position="215"/>
    </location>
</feature>
<dbReference type="EMBL" id="JARAKH010000006">
    <property type="protein sequence ID" value="KAK8403458.1"/>
    <property type="molecule type" value="Genomic_DNA"/>
</dbReference>
<dbReference type="SMART" id="SM00765">
    <property type="entry name" value="MANEC"/>
    <property type="match status" value="1"/>
</dbReference>
<evidence type="ECO:0000256" key="7">
    <source>
        <dbReference type="SAM" id="MobiDB-lite"/>
    </source>
</evidence>
<reference evidence="10 11" key="1">
    <citation type="submission" date="2023-03" db="EMBL/GenBank/DDBJ databases">
        <title>High-quality genome of Scylla paramamosain provides insights in environmental adaptation.</title>
        <authorList>
            <person name="Zhang L."/>
        </authorList>
    </citation>
    <scope>NUCLEOTIDE SEQUENCE [LARGE SCALE GENOMIC DNA]</scope>
    <source>
        <strain evidence="10">LZ_2023a</strain>
        <tissue evidence="10">Muscle</tissue>
    </source>
</reference>
<feature type="signal peptide" evidence="8">
    <location>
        <begin position="1"/>
        <end position="26"/>
    </location>
</feature>
<gene>
    <name evidence="10" type="ORF">O3P69_000490</name>
</gene>
<feature type="region of interest" description="Disordered" evidence="7">
    <location>
        <begin position="160"/>
        <end position="227"/>
    </location>
</feature>
<dbReference type="Pfam" id="PF07502">
    <property type="entry name" value="MANEC"/>
    <property type="match status" value="1"/>
</dbReference>
<evidence type="ECO:0000256" key="8">
    <source>
        <dbReference type="SAM" id="SignalP"/>
    </source>
</evidence>
<dbReference type="InterPro" id="IPR013980">
    <property type="entry name" value="MANSC_dom"/>
</dbReference>
<keyword evidence="2" id="KW-0812">Transmembrane</keyword>
<evidence type="ECO:0000256" key="4">
    <source>
        <dbReference type="ARBA" id="ARBA00022989"/>
    </source>
</evidence>
<feature type="compositionally biased region" description="Pro residues" evidence="7">
    <location>
        <begin position="178"/>
        <end position="189"/>
    </location>
</feature>
<keyword evidence="3 8" id="KW-0732">Signal</keyword>
<keyword evidence="4" id="KW-1133">Transmembrane helix</keyword>
<keyword evidence="6" id="KW-0325">Glycoprotein</keyword>
<feature type="domain" description="MANSC" evidence="9">
    <location>
        <begin position="53"/>
        <end position="130"/>
    </location>
</feature>
<proteinExistence type="predicted"/>
<keyword evidence="11" id="KW-1185">Reference proteome</keyword>
<evidence type="ECO:0000313" key="10">
    <source>
        <dbReference type="EMBL" id="KAK8403458.1"/>
    </source>
</evidence>
<name>A0AAW0UW59_SCYPA</name>